<accession>A0ABN8X1U5</accession>
<keyword evidence="2" id="KW-1185">Reference proteome</keyword>
<name>A0ABN8X1U5_9GAMM</name>
<evidence type="ECO:0000313" key="1">
    <source>
        <dbReference type="EMBL" id="CAI8732749.1"/>
    </source>
</evidence>
<sequence length="74" mass="8324">MVAWFVEENPNALHAERCRIKVRVWNFGNMSILDILSFLHPVVKRGGSLTLRLSLAVAAFGALGNDRSRTRGMR</sequence>
<protein>
    <submittedName>
        <fullName evidence="1">Uncharacterized protein</fullName>
    </submittedName>
</protein>
<dbReference type="EMBL" id="OX458333">
    <property type="protein sequence ID" value="CAI8732749.1"/>
    <property type="molecule type" value="Genomic_DNA"/>
</dbReference>
<evidence type="ECO:0000313" key="2">
    <source>
        <dbReference type="Proteomes" id="UP001162030"/>
    </source>
</evidence>
<organism evidence="1 2">
    <name type="scientific">Methylocaldum szegediense</name>
    <dbReference type="NCBI Taxonomy" id="73780"/>
    <lineage>
        <taxon>Bacteria</taxon>
        <taxon>Pseudomonadati</taxon>
        <taxon>Pseudomonadota</taxon>
        <taxon>Gammaproteobacteria</taxon>
        <taxon>Methylococcales</taxon>
        <taxon>Methylococcaceae</taxon>
        <taxon>Methylocaldum</taxon>
    </lineage>
</organism>
<proteinExistence type="predicted"/>
<dbReference type="Proteomes" id="UP001162030">
    <property type="component" value="Chromosome"/>
</dbReference>
<gene>
    <name evidence="1" type="ORF">MSZNOR_0312</name>
</gene>
<reference evidence="1 2" key="1">
    <citation type="submission" date="2023-03" db="EMBL/GenBank/DDBJ databases">
        <authorList>
            <person name="Pearce D."/>
        </authorList>
    </citation>
    <scope>NUCLEOTIDE SEQUENCE [LARGE SCALE GENOMIC DNA]</scope>
    <source>
        <strain evidence="1">Msz</strain>
    </source>
</reference>